<dbReference type="EMBL" id="JACYFT010000003">
    <property type="protein sequence ID" value="MBD8051510.1"/>
    <property type="molecule type" value="Genomic_DNA"/>
</dbReference>
<dbReference type="RefSeq" id="WP_191819996.1">
    <property type="nucleotide sequence ID" value="NZ_JACYFT010000003.1"/>
</dbReference>
<evidence type="ECO:0000313" key="3">
    <source>
        <dbReference type="EMBL" id="MBD8051510.1"/>
    </source>
</evidence>
<dbReference type="PANTHER" id="PTHR44154:SF1">
    <property type="entry name" value="QUINONE OXIDOREDUCTASE"/>
    <property type="match status" value="1"/>
</dbReference>
<comment type="caution">
    <text evidence="3">The sequence shown here is derived from an EMBL/GenBank/DDBJ whole genome shotgun (WGS) entry which is preliminary data.</text>
</comment>
<accession>A0A927FHI5</accession>
<dbReference type="PANTHER" id="PTHR44154">
    <property type="entry name" value="QUINONE OXIDOREDUCTASE"/>
    <property type="match status" value="1"/>
</dbReference>
<dbReference type="InterPro" id="IPR036291">
    <property type="entry name" value="NAD(P)-bd_dom_sf"/>
</dbReference>
<proteinExistence type="predicted"/>
<evidence type="ECO:0000313" key="4">
    <source>
        <dbReference type="Proteomes" id="UP000647424"/>
    </source>
</evidence>
<keyword evidence="1" id="KW-0521">NADP</keyword>
<dbReference type="GO" id="GO:0016491">
    <property type="term" value="F:oxidoreductase activity"/>
    <property type="evidence" value="ECO:0007669"/>
    <property type="project" value="InterPro"/>
</dbReference>
<dbReference type="SUPFAM" id="SSF50129">
    <property type="entry name" value="GroES-like"/>
    <property type="match status" value="1"/>
</dbReference>
<dbReference type="Proteomes" id="UP000647424">
    <property type="component" value="Unassembled WGS sequence"/>
</dbReference>
<dbReference type="SUPFAM" id="SSF51735">
    <property type="entry name" value="NAD(P)-binding Rossmann-fold domains"/>
    <property type="match status" value="1"/>
</dbReference>
<sequence>MKASWYSRNGDANDVLQVGELPTPEPGPGEVRVRLLTSGVNPSDVKSRRAKPVTDPLVVPHSDGAGVIDRVGAGVPASRVGERVWVWNGQWQRALGTACEYIALPEAQAVRLPDQTDFAAGACLGIPAFTAVQAVTWAERLAGDLRGQSVLVTGASSAVGHYITQLVTLAGGRVIGTVGSEAKAAHARAAGMQEAIFYKTESVPERVKALTRGQGVSVIIDMDFSSTAGWAAEALKPHGQVVCYGSNALQQTFEYRPWLFNSLGVKFFLVYELSPADRALAVARLTALLAQGALQHSIGPRFSLDQMVQAHQAVEAGQSIGNVVVDIAPN</sequence>
<dbReference type="InterPro" id="IPR013154">
    <property type="entry name" value="ADH-like_N"/>
</dbReference>
<feature type="domain" description="Enoyl reductase (ER)" evidence="2">
    <location>
        <begin position="11"/>
        <end position="325"/>
    </location>
</feature>
<dbReference type="Pfam" id="PF00107">
    <property type="entry name" value="ADH_zinc_N"/>
    <property type="match status" value="1"/>
</dbReference>
<gene>
    <name evidence="3" type="ORF">IC609_13260</name>
</gene>
<dbReference type="SMART" id="SM00829">
    <property type="entry name" value="PKS_ER"/>
    <property type="match status" value="1"/>
</dbReference>
<name>A0A927FHI5_9BURK</name>
<dbReference type="InterPro" id="IPR013149">
    <property type="entry name" value="ADH-like_C"/>
</dbReference>
<dbReference type="InterPro" id="IPR020843">
    <property type="entry name" value="ER"/>
</dbReference>
<dbReference type="InterPro" id="IPR011032">
    <property type="entry name" value="GroES-like_sf"/>
</dbReference>
<organism evidence="3 4">
    <name type="scientific">Limnohabitans radicicola</name>
    <dbReference type="NCBI Taxonomy" id="2771427"/>
    <lineage>
        <taxon>Bacteria</taxon>
        <taxon>Pseudomonadati</taxon>
        <taxon>Pseudomonadota</taxon>
        <taxon>Betaproteobacteria</taxon>
        <taxon>Burkholderiales</taxon>
        <taxon>Comamonadaceae</taxon>
        <taxon>Limnohabitans</taxon>
    </lineage>
</organism>
<protein>
    <submittedName>
        <fullName evidence="3">NADPH:quinone reductase</fullName>
    </submittedName>
</protein>
<dbReference type="CDD" id="cd08253">
    <property type="entry name" value="zeta_crystallin"/>
    <property type="match status" value="1"/>
</dbReference>
<dbReference type="Gene3D" id="3.90.180.10">
    <property type="entry name" value="Medium-chain alcohol dehydrogenases, catalytic domain"/>
    <property type="match status" value="1"/>
</dbReference>
<evidence type="ECO:0000256" key="1">
    <source>
        <dbReference type="ARBA" id="ARBA00022857"/>
    </source>
</evidence>
<dbReference type="Pfam" id="PF08240">
    <property type="entry name" value="ADH_N"/>
    <property type="match status" value="1"/>
</dbReference>
<evidence type="ECO:0000259" key="2">
    <source>
        <dbReference type="SMART" id="SM00829"/>
    </source>
</evidence>
<dbReference type="InterPro" id="IPR051603">
    <property type="entry name" value="Zinc-ADH_QOR/CCCR"/>
</dbReference>
<reference evidence="3 4" key="1">
    <citation type="submission" date="2020-09" db="EMBL/GenBank/DDBJ databases">
        <title>Genome seq and assembly of Limnohabitants sp.</title>
        <authorList>
            <person name="Chhetri G."/>
        </authorList>
    </citation>
    <scope>NUCLEOTIDE SEQUENCE [LARGE SCALE GENOMIC DNA]</scope>
    <source>
        <strain evidence="3 4">JUR4</strain>
    </source>
</reference>
<keyword evidence="4" id="KW-1185">Reference proteome</keyword>
<dbReference type="AlphaFoldDB" id="A0A927FHI5"/>
<dbReference type="Gene3D" id="3.40.50.720">
    <property type="entry name" value="NAD(P)-binding Rossmann-like Domain"/>
    <property type="match status" value="1"/>
</dbReference>